<reference evidence="3" key="1">
    <citation type="submission" date="2018-06" db="EMBL/GenBank/DDBJ databases">
        <authorList>
            <person name="Zhirakovskaya E."/>
        </authorList>
    </citation>
    <scope>NUCLEOTIDE SEQUENCE</scope>
</reference>
<gene>
    <name evidence="3" type="ORF">MNBD_ALPHA01-656</name>
</gene>
<dbReference type="SUPFAM" id="SSF48403">
    <property type="entry name" value="Ankyrin repeat"/>
    <property type="match status" value="1"/>
</dbReference>
<dbReference type="InterPro" id="IPR036770">
    <property type="entry name" value="Ankyrin_rpt-contain_sf"/>
</dbReference>
<dbReference type="PROSITE" id="PS50297">
    <property type="entry name" value="ANK_REP_REGION"/>
    <property type="match status" value="3"/>
</dbReference>
<dbReference type="Pfam" id="PF00023">
    <property type="entry name" value="Ank"/>
    <property type="match status" value="1"/>
</dbReference>
<name>A0A3B0RUQ1_9ZZZZ</name>
<evidence type="ECO:0000256" key="1">
    <source>
        <dbReference type="ARBA" id="ARBA00022737"/>
    </source>
</evidence>
<dbReference type="PANTHER" id="PTHR24171:SF10">
    <property type="entry name" value="ANKYRIN REPEAT DOMAIN-CONTAINING PROTEIN 29-LIKE"/>
    <property type="match status" value="1"/>
</dbReference>
<sequence length="219" mass="23211">MSRDDLFKAIDVADEGQLRAILAKDGSLASSRSSDGVSAILFTLYLAKDDLTRALLEYEPELDLFDLAALNKYQDIDGFTENISDIDQLSGDGFSALHLACFFGSLEFASLLIERGANVNIHAGNMSDLRPLHSACVTGQGPIVALLLKAGAKPNVIQAGGYTPLMAAASLGNAPVVDMLLEYGADVSVKSDDGRRAVDFAKAAGFDALMKRLQANAPE</sequence>
<dbReference type="EMBL" id="UOEJ01000063">
    <property type="protein sequence ID" value="VAV94851.1"/>
    <property type="molecule type" value="Genomic_DNA"/>
</dbReference>
<keyword evidence="2" id="KW-0040">ANK repeat</keyword>
<dbReference type="SMART" id="SM00248">
    <property type="entry name" value="ANK"/>
    <property type="match status" value="4"/>
</dbReference>
<proteinExistence type="predicted"/>
<keyword evidence="1" id="KW-0677">Repeat</keyword>
<dbReference type="InterPro" id="IPR002110">
    <property type="entry name" value="Ankyrin_rpt"/>
</dbReference>
<protein>
    <submittedName>
        <fullName evidence="3">Uncharacterized protein</fullName>
    </submittedName>
</protein>
<evidence type="ECO:0000256" key="2">
    <source>
        <dbReference type="ARBA" id="ARBA00023043"/>
    </source>
</evidence>
<dbReference type="Gene3D" id="1.25.40.20">
    <property type="entry name" value="Ankyrin repeat-containing domain"/>
    <property type="match status" value="1"/>
</dbReference>
<organism evidence="3">
    <name type="scientific">hydrothermal vent metagenome</name>
    <dbReference type="NCBI Taxonomy" id="652676"/>
    <lineage>
        <taxon>unclassified sequences</taxon>
        <taxon>metagenomes</taxon>
        <taxon>ecological metagenomes</taxon>
    </lineage>
</organism>
<accession>A0A3B0RUQ1</accession>
<evidence type="ECO:0000313" key="3">
    <source>
        <dbReference type="EMBL" id="VAV94851.1"/>
    </source>
</evidence>
<dbReference type="Pfam" id="PF12796">
    <property type="entry name" value="Ank_2"/>
    <property type="match status" value="1"/>
</dbReference>
<dbReference type="PANTHER" id="PTHR24171">
    <property type="entry name" value="ANKYRIN REPEAT DOMAIN-CONTAINING PROTEIN 39-RELATED"/>
    <property type="match status" value="1"/>
</dbReference>
<dbReference type="PRINTS" id="PR01415">
    <property type="entry name" value="ANKYRIN"/>
</dbReference>
<dbReference type="AlphaFoldDB" id="A0A3B0RUQ1"/>
<dbReference type="PROSITE" id="PS50088">
    <property type="entry name" value="ANK_REPEAT"/>
    <property type="match status" value="3"/>
</dbReference>